<feature type="domain" description="Nop" evidence="2">
    <location>
        <begin position="253"/>
        <end position="368"/>
    </location>
</feature>
<sequence length="371" mass="42366">MFQIQTNPLGCFAVRDGKIISHHLFISRTSSEIAKDLIYARKNLLPEERKIVGELSKSKTGCEIGLKNCERAKHDEQDKTKFENVCFVEIPMSKIIPIEEIAEQIMMERDELKRLTWSVNLEITKEEMRVPEIDKVAIQLISTIDELNNIVNLMNEQLHEYYGAYFPEIDAIGDHEIYASVAALGNRENLDLKNINLSEKIKKKIRREGLASFGMKLEDKYVSGASLFAGEILNLYKLKAELEENLKRVITEISPNLTYLAGHMLGARLLLRAGSLEKLAFMPASTVQMLGAEKSLFKFLRTKKLPPKHGIIFTLPDISAAQKKDRGKISRNFAAKVSIAVRVDYFKGEFIGKELKEKFNKFIENLKHKRH</sequence>
<dbReference type="Pfam" id="PF01798">
    <property type="entry name" value="Nop"/>
    <property type="match status" value="1"/>
</dbReference>
<evidence type="ECO:0000313" key="3">
    <source>
        <dbReference type="EMBL" id="NCN64469.1"/>
    </source>
</evidence>
<dbReference type="PANTHER" id="PTHR10894">
    <property type="entry name" value="NUCLEOLAR PROTEIN 5 NUCLEOLAR PROTEIN NOP5 NOP58"/>
    <property type="match status" value="1"/>
</dbReference>
<dbReference type="SUPFAM" id="SSF89124">
    <property type="entry name" value="Nop domain"/>
    <property type="match status" value="1"/>
</dbReference>
<dbReference type="EMBL" id="JAACVF010000001">
    <property type="protein sequence ID" value="NCN64469.1"/>
    <property type="molecule type" value="Genomic_DNA"/>
</dbReference>
<dbReference type="AlphaFoldDB" id="A0A8J8CIX7"/>
<dbReference type="PANTHER" id="PTHR10894:SF0">
    <property type="entry name" value="NUCLEOLAR PROTEIN 56"/>
    <property type="match status" value="1"/>
</dbReference>
<evidence type="ECO:0000259" key="2">
    <source>
        <dbReference type="PROSITE" id="PS51358"/>
    </source>
</evidence>
<evidence type="ECO:0000256" key="1">
    <source>
        <dbReference type="ARBA" id="ARBA00009211"/>
    </source>
</evidence>
<gene>
    <name evidence="4" type="ORF">GW779_01155</name>
    <name evidence="3" type="ORF">GW910_00070</name>
</gene>
<proteinExistence type="inferred from homology"/>
<dbReference type="InterPro" id="IPR012976">
    <property type="entry name" value="NOSIC"/>
</dbReference>
<dbReference type="Proteomes" id="UP000768163">
    <property type="component" value="Unassembled WGS sequence"/>
</dbReference>
<dbReference type="EMBL" id="JAACQH010000017">
    <property type="protein sequence ID" value="NCS91020.1"/>
    <property type="molecule type" value="Genomic_DNA"/>
</dbReference>
<comment type="caution">
    <text evidence="3">The sequence shown here is derived from an EMBL/GenBank/DDBJ whole genome shotgun (WGS) entry which is preliminary data.</text>
</comment>
<dbReference type="PROSITE" id="PS51358">
    <property type="entry name" value="NOP"/>
    <property type="match status" value="1"/>
</dbReference>
<reference evidence="3" key="1">
    <citation type="submission" date="2019-11" db="EMBL/GenBank/DDBJ databases">
        <title>Lipid analysis of CO2-rich subsurface aquifers suggests an autotrophy-based deep biosphere with lysolipids enriched in CPR bacteria.</title>
        <authorList>
            <person name="Probst A.J."/>
            <person name="Elling F.J."/>
            <person name="Castelle C.J."/>
            <person name="Zhu Q."/>
            <person name="Elvert M."/>
            <person name="Birarda G."/>
            <person name="Holman H.-Y."/>
            <person name="Lane K.R."/>
            <person name="Ladd B."/>
            <person name="Ryan M.C."/>
            <person name="Woyke T."/>
            <person name="Hinrichs K.-U."/>
            <person name="Banfield J.F."/>
        </authorList>
    </citation>
    <scope>NUCLEOTIDE SEQUENCE</scope>
    <source>
        <strain evidence="3">CG_2015-01_33_1645</strain>
        <strain evidence="4">CG_2015-04_33_537</strain>
    </source>
</reference>
<evidence type="ECO:0000313" key="5">
    <source>
        <dbReference type="Proteomes" id="UP000768163"/>
    </source>
</evidence>
<dbReference type="InterPro" id="IPR045056">
    <property type="entry name" value="Nop56/Nop58"/>
</dbReference>
<protein>
    <recommendedName>
        <fullName evidence="2">Nop domain-containing protein</fullName>
    </recommendedName>
</protein>
<comment type="similarity">
    <text evidence="1">Belongs to the NOP5/NOP56 family.</text>
</comment>
<dbReference type="GO" id="GO:0031428">
    <property type="term" value="C:box C/D methylation guide snoRNP complex"/>
    <property type="evidence" value="ECO:0007669"/>
    <property type="project" value="InterPro"/>
</dbReference>
<dbReference type="Proteomes" id="UP000738826">
    <property type="component" value="Unassembled WGS sequence"/>
</dbReference>
<dbReference type="InterPro" id="IPR002687">
    <property type="entry name" value="Nop_dom"/>
</dbReference>
<dbReference type="GO" id="GO:0030515">
    <property type="term" value="F:snoRNA binding"/>
    <property type="evidence" value="ECO:0007669"/>
    <property type="project" value="InterPro"/>
</dbReference>
<name>A0A8J8CIX7_9ARCH</name>
<accession>A0A8J8CIX7</accession>
<dbReference type="InterPro" id="IPR042239">
    <property type="entry name" value="Nop_C"/>
</dbReference>
<dbReference type="InterPro" id="IPR036070">
    <property type="entry name" value="Nop_dom_sf"/>
</dbReference>
<dbReference type="SMART" id="SM00931">
    <property type="entry name" value="NOSIC"/>
    <property type="match status" value="1"/>
</dbReference>
<evidence type="ECO:0000313" key="4">
    <source>
        <dbReference type="EMBL" id="NCS91020.1"/>
    </source>
</evidence>
<organism evidence="3 5">
    <name type="scientific">Candidatus Altarchaeum hamiconexum</name>
    <dbReference type="NCBI Taxonomy" id="1803513"/>
    <lineage>
        <taxon>Archaea</taxon>
        <taxon>Candidatus Altarchaeota</taxon>
        <taxon>Candidatus Altiarchaeia</taxon>
        <taxon>Candidatus Altarchaeales</taxon>
        <taxon>Candidatus Altarchaeaceae</taxon>
        <taxon>Candidatus Altarchaeum</taxon>
    </lineage>
</organism>
<dbReference type="Gene3D" id="1.10.246.90">
    <property type="entry name" value="Nop domain"/>
    <property type="match status" value="1"/>
</dbReference>
<dbReference type="Gene3D" id="1.10.287.4070">
    <property type="match status" value="1"/>
</dbReference>